<dbReference type="AlphaFoldDB" id="A0A1B0C2S3"/>
<organism evidence="2 3">
    <name type="scientific">Glossina palpalis gambiensis</name>
    <dbReference type="NCBI Taxonomy" id="67801"/>
    <lineage>
        <taxon>Eukaryota</taxon>
        <taxon>Metazoa</taxon>
        <taxon>Ecdysozoa</taxon>
        <taxon>Arthropoda</taxon>
        <taxon>Hexapoda</taxon>
        <taxon>Insecta</taxon>
        <taxon>Pterygota</taxon>
        <taxon>Neoptera</taxon>
        <taxon>Endopterygota</taxon>
        <taxon>Diptera</taxon>
        <taxon>Brachycera</taxon>
        <taxon>Muscomorpha</taxon>
        <taxon>Hippoboscoidea</taxon>
        <taxon>Glossinidae</taxon>
        <taxon>Glossina</taxon>
    </lineage>
</organism>
<evidence type="ECO:0000313" key="2">
    <source>
        <dbReference type="EnsemblMetazoa" id="GPPI047582-PA"/>
    </source>
</evidence>
<dbReference type="EMBL" id="JXJN01024657">
    <property type="status" value="NOT_ANNOTATED_CDS"/>
    <property type="molecule type" value="Genomic_DNA"/>
</dbReference>
<sequence length="347" mass="39604">MNEKVRSVSGCASVAKGEQRQQQRRVNYQQHLRQQPTITDRVSHPPFSAFGYPVKHSPAVVKDSPVERQKQQQRRQFIGSIVIAAADSESDNIHQVNDHHHHHHHTCTNAQGQYLLLLTLTASAPGHGRYAQPGILLQHRSTANGTIIEFEEAITGLHSPPGANQIAKRYTSCPSDSHCFSLHPTTRRAIHRIFPTSSRDERWRQRLVSALRDPMEALNAHSDQQATLARALAALALTEAGTQQCRPEAVEDSDTSDHTAVHKRAQMVPMSHSNVIKSALRQWARAQKGQPVSQLLSTMPRSVQQTTIQLQEDMREEYRRRPHRLEEVFFVQRRRYRLILNHHREWN</sequence>
<keyword evidence="3" id="KW-1185">Reference proteome</keyword>
<dbReference type="EnsemblMetazoa" id="GPPI047582-RA">
    <property type="protein sequence ID" value="GPPI047582-PA"/>
    <property type="gene ID" value="GPPI047582"/>
</dbReference>
<reference evidence="3" key="1">
    <citation type="submission" date="2015-01" db="EMBL/GenBank/DDBJ databases">
        <authorList>
            <person name="Aksoy S."/>
            <person name="Warren W."/>
            <person name="Wilson R.K."/>
        </authorList>
    </citation>
    <scope>NUCLEOTIDE SEQUENCE [LARGE SCALE GENOMIC DNA]</scope>
    <source>
        <strain evidence="3">IAEA</strain>
    </source>
</reference>
<feature type="compositionally biased region" description="Polar residues" evidence="1">
    <location>
        <begin position="31"/>
        <end position="40"/>
    </location>
</feature>
<name>A0A1B0C2S3_9MUSC</name>
<reference evidence="2" key="2">
    <citation type="submission" date="2020-05" db="UniProtKB">
        <authorList>
            <consortium name="EnsemblMetazoa"/>
        </authorList>
    </citation>
    <scope>IDENTIFICATION</scope>
    <source>
        <strain evidence="2">IAEA</strain>
    </source>
</reference>
<proteinExistence type="predicted"/>
<evidence type="ECO:0000256" key="1">
    <source>
        <dbReference type="SAM" id="MobiDB-lite"/>
    </source>
</evidence>
<accession>A0A1B0C2S3</accession>
<dbReference type="EMBL" id="JXJN01024659">
    <property type="status" value="NOT_ANNOTATED_CDS"/>
    <property type="molecule type" value="Genomic_DNA"/>
</dbReference>
<dbReference type="Proteomes" id="UP000092460">
    <property type="component" value="Unassembled WGS sequence"/>
</dbReference>
<protein>
    <submittedName>
        <fullName evidence="2">Uncharacterized protein</fullName>
    </submittedName>
</protein>
<dbReference type="EMBL" id="JXJN01024656">
    <property type="status" value="NOT_ANNOTATED_CDS"/>
    <property type="molecule type" value="Genomic_DNA"/>
</dbReference>
<feature type="region of interest" description="Disordered" evidence="1">
    <location>
        <begin position="1"/>
        <end position="45"/>
    </location>
</feature>
<dbReference type="VEuPathDB" id="VectorBase:GPPI047582"/>
<evidence type="ECO:0000313" key="3">
    <source>
        <dbReference type="Proteomes" id="UP000092460"/>
    </source>
</evidence>
<dbReference type="EMBL" id="JXJN01024658">
    <property type="status" value="NOT_ANNOTATED_CDS"/>
    <property type="molecule type" value="Genomic_DNA"/>
</dbReference>